<keyword evidence="3" id="KW-1185">Reference proteome</keyword>
<evidence type="ECO:0000313" key="3">
    <source>
        <dbReference type="Proteomes" id="UP000749559"/>
    </source>
</evidence>
<dbReference type="Proteomes" id="UP000749559">
    <property type="component" value="Unassembled WGS sequence"/>
</dbReference>
<dbReference type="AlphaFoldDB" id="A0A8J1Y4V2"/>
<accession>A0A8J1Y4V2</accession>
<feature type="non-terminal residue" evidence="2">
    <location>
        <position position="1"/>
    </location>
</feature>
<dbReference type="EMBL" id="CAIIXF020000008">
    <property type="protein sequence ID" value="CAH1792858.1"/>
    <property type="molecule type" value="Genomic_DNA"/>
</dbReference>
<feature type="compositionally biased region" description="Polar residues" evidence="1">
    <location>
        <begin position="256"/>
        <end position="285"/>
    </location>
</feature>
<comment type="caution">
    <text evidence="2">The sequence shown here is derived from an EMBL/GenBank/DDBJ whole genome shotgun (WGS) entry which is preliminary data.</text>
</comment>
<evidence type="ECO:0000313" key="2">
    <source>
        <dbReference type="EMBL" id="CAH1792858.1"/>
    </source>
</evidence>
<organism evidence="2 3">
    <name type="scientific">Owenia fusiformis</name>
    <name type="common">Polychaete worm</name>
    <dbReference type="NCBI Taxonomy" id="6347"/>
    <lineage>
        <taxon>Eukaryota</taxon>
        <taxon>Metazoa</taxon>
        <taxon>Spiralia</taxon>
        <taxon>Lophotrochozoa</taxon>
        <taxon>Annelida</taxon>
        <taxon>Polychaeta</taxon>
        <taxon>Sedentaria</taxon>
        <taxon>Canalipalpata</taxon>
        <taxon>Sabellida</taxon>
        <taxon>Oweniida</taxon>
        <taxon>Oweniidae</taxon>
        <taxon>Owenia</taxon>
    </lineage>
</organism>
<name>A0A8J1Y4V2_OWEFU</name>
<feature type="region of interest" description="Disordered" evidence="1">
    <location>
        <begin position="253"/>
        <end position="302"/>
    </location>
</feature>
<proteinExistence type="predicted"/>
<reference evidence="2" key="1">
    <citation type="submission" date="2022-03" db="EMBL/GenBank/DDBJ databases">
        <authorList>
            <person name="Martin C."/>
        </authorList>
    </citation>
    <scope>NUCLEOTIDE SEQUENCE</scope>
</reference>
<protein>
    <submittedName>
        <fullName evidence="2">Uncharacterized protein</fullName>
    </submittedName>
</protein>
<sequence>IMTINAYTTIVVMDIIVLIVKVVTKIETVSNLNKTDTGTDVHFLADIIFRKMNPFVFDLVPEEFGAITAKGTNNMVHTIGKGFSTLRRKCKKPKASIKGRSKDEEEDGKVNLKSVMSESDVEYDDILTPREQWEPSIDKNTSTVDTEVRFHEVMNTDDTLKIFDYDSNGALRGIEMQNINNDYLSEAVTDEMVKIFNYDEDGLKKQTTYVPLGNDTLYVPNQLYHDDNTTISPHQPTEIFTIKSDIRNAFSRLIRPSSSSRGTLSKYSETSDTSHTSQENRNSPSRAGLEPKSPPIKKSMRIGRKSNKIGIAPHDDNTIQGPISLKHKRSGKHISRFNLKRFSTLLKKHKPPTLDLEEPVTYTKYIPVYGEGARPARSDVADISRNVYLDINALFIKTRIADKADIKLHMIENMRPSKSESVLSKETKLGSEPLRPTPSHDNIDCAMSSARVAQQWVWRKAQHEIPNILDPRYEDVNNIAYCKVAAMHNPKFEVKLLVKTRDVDFETGLSQHHKTLVLTATLRAFFFPSTSISIRWVHDIQDAIEELVSDDFIQKFAGSYGVWQYSAVLALSNSAGVLVRHPSLAFLRSITSILGISMGRLLILAKPGPIEFYRKDFVEHRVDAITPPVDDGREKYAHEYEY</sequence>
<gene>
    <name evidence="2" type="ORF">OFUS_LOCUS17779</name>
</gene>
<evidence type="ECO:0000256" key="1">
    <source>
        <dbReference type="SAM" id="MobiDB-lite"/>
    </source>
</evidence>